<feature type="transmembrane region" description="Helical" evidence="1">
    <location>
        <begin position="68"/>
        <end position="89"/>
    </location>
</feature>
<name>A0ABR6NA36_9SPHN</name>
<dbReference type="EMBL" id="JACHKA010000001">
    <property type="protein sequence ID" value="MBB5984140.1"/>
    <property type="molecule type" value="Genomic_DNA"/>
</dbReference>
<keyword evidence="3" id="KW-1185">Reference proteome</keyword>
<sequence length="352" mass="39825">MEEPDAGAFAFTGDWRDYAPIAFTNLLLTIVTLGVYRFWATTRTRRYLWSRTRFIDEPLEWTGTGMELFIGFLLVLALFGIPLLFLQFGMQTLIFNGQARLAFSLAFLAFAMIFYLSGVARFRMLRYRLSRTWWHGIRGGSDEKGWAYGWSYVWRYVVAAFSLYLLIPWAMMSLWNDRWSAMSFGPFPFRAKAGPGAVFKRFLLFYLLPLALFVLLTIAGIGMREGETALDPAAAAMMGFLFLFIYAGLGVIALVFYAKFFRVAVGGMSLSGLHFHFRARSRDWLMLILGDIALVVLTLGIGAIFLSYRHWKFFITHLDATGEISLSELTQSTTAAPRQGEGLADAFDIGAI</sequence>
<feature type="transmembrane region" description="Helical" evidence="1">
    <location>
        <begin position="284"/>
        <end position="308"/>
    </location>
</feature>
<organism evidence="2 3">
    <name type="scientific">Sphingobium lignivorans</name>
    <dbReference type="NCBI Taxonomy" id="2735886"/>
    <lineage>
        <taxon>Bacteria</taxon>
        <taxon>Pseudomonadati</taxon>
        <taxon>Pseudomonadota</taxon>
        <taxon>Alphaproteobacteria</taxon>
        <taxon>Sphingomonadales</taxon>
        <taxon>Sphingomonadaceae</taxon>
        <taxon>Sphingobium</taxon>
    </lineage>
</organism>
<dbReference type="InterPro" id="IPR010295">
    <property type="entry name" value="DUF898"/>
</dbReference>
<accession>A0ABR6NA36</accession>
<dbReference type="RefSeq" id="WP_184148877.1">
    <property type="nucleotide sequence ID" value="NZ_JACHKA010000001.1"/>
</dbReference>
<evidence type="ECO:0000256" key="1">
    <source>
        <dbReference type="SAM" id="Phobius"/>
    </source>
</evidence>
<evidence type="ECO:0000313" key="2">
    <source>
        <dbReference type="EMBL" id="MBB5984140.1"/>
    </source>
</evidence>
<feature type="transmembrane region" description="Helical" evidence="1">
    <location>
        <begin position="235"/>
        <end position="258"/>
    </location>
</feature>
<feature type="transmembrane region" description="Helical" evidence="1">
    <location>
        <begin position="101"/>
        <end position="122"/>
    </location>
</feature>
<keyword evidence="1" id="KW-1133">Transmembrane helix</keyword>
<proteinExistence type="predicted"/>
<feature type="transmembrane region" description="Helical" evidence="1">
    <location>
        <begin position="18"/>
        <end position="39"/>
    </location>
</feature>
<comment type="caution">
    <text evidence="2">The sequence shown here is derived from an EMBL/GenBank/DDBJ whole genome shotgun (WGS) entry which is preliminary data.</text>
</comment>
<dbReference type="Pfam" id="PF05987">
    <property type="entry name" value="DUF898"/>
    <property type="match status" value="1"/>
</dbReference>
<feature type="transmembrane region" description="Helical" evidence="1">
    <location>
        <begin position="203"/>
        <end position="223"/>
    </location>
</feature>
<keyword evidence="1" id="KW-0472">Membrane</keyword>
<gene>
    <name evidence="2" type="ORF">HNP60_000114</name>
</gene>
<dbReference type="Proteomes" id="UP001138540">
    <property type="component" value="Unassembled WGS sequence"/>
</dbReference>
<protein>
    <submittedName>
        <fullName evidence="2">Uncharacterized membrane protein YjgN (DUF898 family)</fullName>
    </submittedName>
</protein>
<reference evidence="2 3" key="1">
    <citation type="submission" date="2020-08" db="EMBL/GenBank/DDBJ databases">
        <title>Exploring microbial biodiversity for novel pathways involved in the catabolism of aromatic compounds derived from lignin.</title>
        <authorList>
            <person name="Elkins J."/>
        </authorList>
    </citation>
    <scope>NUCLEOTIDE SEQUENCE [LARGE SCALE GENOMIC DNA]</scope>
    <source>
        <strain evidence="2 3">B1D3A</strain>
    </source>
</reference>
<evidence type="ECO:0000313" key="3">
    <source>
        <dbReference type="Proteomes" id="UP001138540"/>
    </source>
</evidence>
<keyword evidence="1" id="KW-0812">Transmembrane</keyword>
<feature type="transmembrane region" description="Helical" evidence="1">
    <location>
        <begin position="153"/>
        <end position="175"/>
    </location>
</feature>